<evidence type="ECO:0000313" key="3">
    <source>
        <dbReference type="Proteomes" id="UP000282312"/>
    </source>
</evidence>
<protein>
    <submittedName>
        <fullName evidence="2">Uncharacterized protein</fullName>
    </submittedName>
</protein>
<sequence length="257" mass="27418">MTRTGRGSTRPGVRAPLPSGAYAPSSVRQVSSAGNPVVEFEGEDGRRRTFDFAQCPLPGWHPVLAEVLVQRVGPAGGLRTSTSSLAAWNNLRAFLRFLEALSDCPGDPSALTVAHVNAYTAAEIGRVGPVYGARRADHVWRLLRLEPAAGVIDAAAIGALRLRGVGTPGGGTAGYSDRELALIVDTARRDVMQLRDRLQATETLLGRMSLEPARLTIWSGPTPCGWPKSPPRELLRQKGGRASMPTVHGRSLPSRCS</sequence>
<name>A0A3N9WXN8_9ACTN</name>
<keyword evidence="3" id="KW-1185">Reference proteome</keyword>
<feature type="region of interest" description="Disordered" evidence="1">
    <location>
        <begin position="221"/>
        <end position="257"/>
    </location>
</feature>
<feature type="region of interest" description="Disordered" evidence="1">
    <location>
        <begin position="1"/>
        <end position="28"/>
    </location>
</feature>
<organism evidence="2 3">
    <name type="scientific">Micromonospora inaquosa</name>
    <dbReference type="NCBI Taxonomy" id="2203716"/>
    <lineage>
        <taxon>Bacteria</taxon>
        <taxon>Bacillati</taxon>
        <taxon>Actinomycetota</taxon>
        <taxon>Actinomycetes</taxon>
        <taxon>Micromonosporales</taxon>
        <taxon>Micromonosporaceae</taxon>
        <taxon>Micromonospora</taxon>
    </lineage>
</organism>
<proteinExistence type="predicted"/>
<comment type="caution">
    <text evidence="2">The sequence shown here is derived from an EMBL/GenBank/DDBJ whole genome shotgun (WGS) entry which is preliminary data.</text>
</comment>
<gene>
    <name evidence="2" type="ORF">DLJ59_07150</name>
</gene>
<evidence type="ECO:0000313" key="2">
    <source>
        <dbReference type="EMBL" id="RQX05616.1"/>
    </source>
</evidence>
<dbReference type="RefSeq" id="WP_358031784.1">
    <property type="nucleotide sequence ID" value="NZ_JBEZFR010000010.1"/>
</dbReference>
<evidence type="ECO:0000256" key="1">
    <source>
        <dbReference type="SAM" id="MobiDB-lite"/>
    </source>
</evidence>
<dbReference type="EMBL" id="QGSZ01000153">
    <property type="protein sequence ID" value="RQX05616.1"/>
    <property type="molecule type" value="Genomic_DNA"/>
</dbReference>
<accession>A0A3N9WXN8</accession>
<dbReference type="Proteomes" id="UP000282312">
    <property type="component" value="Unassembled WGS sequence"/>
</dbReference>
<reference evidence="2 3" key="1">
    <citation type="submission" date="2018-05" db="EMBL/GenBank/DDBJ databases">
        <title>Micromonospora from Atacama Desert.</title>
        <authorList>
            <person name="Carro L."/>
            <person name="Goodfellow M."/>
            <person name="Klenk H.-P."/>
        </authorList>
    </citation>
    <scope>NUCLEOTIDE SEQUENCE [LARGE SCALE GENOMIC DNA]</scope>
    <source>
        <strain evidence="2 3">LB39</strain>
    </source>
</reference>
<dbReference type="AlphaFoldDB" id="A0A3N9WXN8"/>